<feature type="transmembrane region" description="Helical" evidence="1">
    <location>
        <begin position="168"/>
        <end position="185"/>
    </location>
</feature>
<accession>A0ABU9HUH2</accession>
<feature type="transmembrane region" description="Helical" evidence="1">
    <location>
        <begin position="106"/>
        <end position="126"/>
    </location>
</feature>
<evidence type="ECO:0000256" key="1">
    <source>
        <dbReference type="SAM" id="Phobius"/>
    </source>
</evidence>
<dbReference type="EMBL" id="JBBYHR010000003">
    <property type="protein sequence ID" value="MEL1243812.1"/>
    <property type="molecule type" value="Genomic_DNA"/>
</dbReference>
<comment type="caution">
    <text evidence="2">The sequence shown here is derived from an EMBL/GenBank/DDBJ whole genome shotgun (WGS) entry which is preliminary data.</text>
</comment>
<dbReference type="PANTHER" id="PTHR41247:SF1">
    <property type="entry name" value="HTH-TYPE TRANSCRIPTIONAL REPRESSOR YCNK"/>
    <property type="match status" value="1"/>
</dbReference>
<dbReference type="Pfam" id="PF05573">
    <property type="entry name" value="NosL"/>
    <property type="match status" value="1"/>
</dbReference>
<sequence length="339" mass="38149">MTFSKISLLSKLFLGVTAILFFCSLLFPMWQIDLDAPQYPEGLVLKLHAHKIGGDVEIINGLNHYIGMKTLHTENFVEFKILPYIIGFFGIVSLLMVFFSNKKCVIALFVSFLLFGVLAGLDFYRWNYDYGHDLDPHAAIQVPGMAYQPPLIGYKQLLNFGAYSIPDTGGWMLFAAGLLLLMVIIKETNLINRFRKPATAGTVALFASLIMFSCNTTEPKPIKLNSDSCEFCKMTISNGKFGAEVITQKGRHYKFDDMSCMGQYVKANTQVKYSSFYVNDYLHDNTLIPAENSFYLKGGDISSPMRGNIAAFSTQKEANEYKQKLNADTKSWAEIFNAY</sequence>
<evidence type="ECO:0000313" key="3">
    <source>
        <dbReference type="Proteomes" id="UP001464555"/>
    </source>
</evidence>
<name>A0ABU9HUH2_9FLAO</name>
<dbReference type="InterPro" id="IPR008719">
    <property type="entry name" value="N2O_reductase_NosL"/>
</dbReference>
<gene>
    <name evidence="2" type="ORF">AAEO56_06020</name>
</gene>
<dbReference type="Proteomes" id="UP001464555">
    <property type="component" value="Unassembled WGS sequence"/>
</dbReference>
<reference evidence="2 3" key="1">
    <citation type="submission" date="2024-04" db="EMBL/GenBank/DDBJ databases">
        <title>Flavobacterium sp. DGU11 16S ribosomal RNA gene Genome sequencing and assembly.</title>
        <authorList>
            <person name="Park S."/>
        </authorList>
    </citation>
    <scope>NUCLEOTIDE SEQUENCE [LARGE SCALE GENOMIC DNA]</scope>
    <source>
        <strain evidence="2 3">DGU11</strain>
    </source>
</reference>
<keyword evidence="1" id="KW-1133">Transmembrane helix</keyword>
<feature type="transmembrane region" description="Helical" evidence="1">
    <location>
        <begin position="81"/>
        <end position="99"/>
    </location>
</feature>
<evidence type="ECO:0000313" key="2">
    <source>
        <dbReference type="EMBL" id="MEL1243812.1"/>
    </source>
</evidence>
<dbReference type="SUPFAM" id="SSF160387">
    <property type="entry name" value="NosL/MerB-like"/>
    <property type="match status" value="1"/>
</dbReference>
<protein>
    <submittedName>
        <fullName evidence="2">Nitrous oxide reductase accessory protein NosL</fullName>
    </submittedName>
</protein>
<dbReference type="PANTHER" id="PTHR41247">
    <property type="entry name" value="HTH-TYPE TRANSCRIPTIONAL REPRESSOR YCNK"/>
    <property type="match status" value="1"/>
</dbReference>
<proteinExistence type="predicted"/>
<keyword evidence="1" id="KW-0812">Transmembrane</keyword>
<keyword evidence="1" id="KW-0472">Membrane</keyword>
<keyword evidence="3" id="KW-1185">Reference proteome</keyword>
<organism evidence="2 3">
    <name type="scientific">Flavobacterium arundinis</name>
    <dbReference type="NCBI Taxonomy" id="3139143"/>
    <lineage>
        <taxon>Bacteria</taxon>
        <taxon>Pseudomonadati</taxon>
        <taxon>Bacteroidota</taxon>
        <taxon>Flavobacteriia</taxon>
        <taxon>Flavobacteriales</taxon>
        <taxon>Flavobacteriaceae</taxon>
        <taxon>Flavobacterium</taxon>
    </lineage>
</organism>
<feature type="transmembrane region" description="Helical" evidence="1">
    <location>
        <begin position="12"/>
        <end position="30"/>
    </location>
</feature>
<dbReference type="RefSeq" id="WP_341696130.1">
    <property type="nucleotide sequence ID" value="NZ_JBBYHR010000003.1"/>
</dbReference>